<dbReference type="AlphaFoldDB" id="A0A7V7P5U4"/>
<organism evidence="1 2">
    <name type="scientific">Pseudomonas lini</name>
    <dbReference type="NCBI Taxonomy" id="163011"/>
    <lineage>
        <taxon>Bacteria</taxon>
        <taxon>Pseudomonadati</taxon>
        <taxon>Pseudomonadota</taxon>
        <taxon>Gammaproteobacteria</taxon>
        <taxon>Pseudomonadales</taxon>
        <taxon>Pseudomonadaceae</taxon>
        <taxon>Pseudomonas</taxon>
    </lineage>
</organism>
<comment type="caution">
    <text evidence="1">The sequence shown here is derived from an EMBL/GenBank/DDBJ whole genome shotgun (WGS) entry which is preliminary data.</text>
</comment>
<proteinExistence type="predicted"/>
<gene>
    <name evidence="1" type="ORF">F7R14_07915</name>
</gene>
<dbReference type="Proteomes" id="UP000434925">
    <property type="component" value="Unassembled WGS sequence"/>
</dbReference>
<evidence type="ECO:0000313" key="2">
    <source>
        <dbReference type="Proteomes" id="UP000434925"/>
    </source>
</evidence>
<protein>
    <submittedName>
        <fullName evidence="1">Uncharacterized protein</fullName>
    </submittedName>
</protein>
<name>A0A7V7P5U4_9PSED</name>
<accession>A0A7V7P5U4</accession>
<dbReference type="EMBL" id="VZPO01000003">
    <property type="protein sequence ID" value="KAB0506023.1"/>
    <property type="molecule type" value="Genomic_DNA"/>
</dbReference>
<sequence>MWERACSRRGSVGRHECCLIHHLREQARSHRFRALTENGIGTIPPRDSFSVYAESRYRSSSQRRTS</sequence>
<evidence type="ECO:0000313" key="1">
    <source>
        <dbReference type="EMBL" id="KAB0506023.1"/>
    </source>
</evidence>
<reference evidence="1 2" key="1">
    <citation type="submission" date="2019-09" db="EMBL/GenBank/DDBJ databases">
        <title>Draft genome sequences of 48 bacterial type strains from the CCUG.</title>
        <authorList>
            <person name="Tunovic T."/>
            <person name="Pineiro-Iglesias B."/>
            <person name="Unosson C."/>
            <person name="Inganas E."/>
            <person name="Ohlen M."/>
            <person name="Cardew S."/>
            <person name="Jensie-Markopoulos S."/>
            <person name="Salva-Serra F."/>
            <person name="Jaen-Luchoro D."/>
            <person name="Karlsson R."/>
            <person name="Svensson-Stadler L."/>
            <person name="Chun J."/>
            <person name="Moore E."/>
        </authorList>
    </citation>
    <scope>NUCLEOTIDE SEQUENCE [LARGE SCALE GENOMIC DNA]</scope>
    <source>
        <strain evidence="1 2">CCUG 51522</strain>
    </source>
</reference>